<dbReference type="Proteomes" id="UP000248553">
    <property type="component" value="Unassembled WGS sequence"/>
</dbReference>
<dbReference type="EMBL" id="QHKM01000016">
    <property type="protein sequence ID" value="RAK62210.1"/>
    <property type="molecule type" value="Genomic_DNA"/>
</dbReference>
<sequence>MNALCKALNDPTRRPILALLRKQPLSVSNVYDHFAKSRPGISHQLALLRPAWCWRRAWRPSACW</sequence>
<dbReference type="Gene3D" id="1.10.10.10">
    <property type="entry name" value="Winged helix-like DNA-binding domain superfamily/Winged helix DNA-binding domain"/>
    <property type="match status" value="1"/>
</dbReference>
<dbReference type="InterPro" id="IPR036388">
    <property type="entry name" value="WH-like_DNA-bd_sf"/>
</dbReference>
<name>A0A328B474_9BACT</name>
<evidence type="ECO:0000313" key="2">
    <source>
        <dbReference type="EMBL" id="RAK62210.1"/>
    </source>
</evidence>
<reference evidence="3" key="1">
    <citation type="submission" date="2018-05" db="EMBL/GenBank/DDBJ databases">
        <authorList>
            <person name="Nie L."/>
        </authorList>
    </citation>
    <scope>NUCLEOTIDE SEQUENCE [LARGE SCALE GENOMIC DNA]</scope>
    <source>
        <strain evidence="3">NL</strain>
    </source>
</reference>
<dbReference type="CDD" id="cd00090">
    <property type="entry name" value="HTH_ARSR"/>
    <property type="match status" value="1"/>
</dbReference>
<dbReference type="InterPro" id="IPR001845">
    <property type="entry name" value="HTH_ArsR_DNA-bd_dom"/>
</dbReference>
<dbReference type="InterPro" id="IPR036390">
    <property type="entry name" value="WH_DNA-bd_sf"/>
</dbReference>
<dbReference type="AlphaFoldDB" id="A0A328B474"/>
<dbReference type="InterPro" id="IPR011991">
    <property type="entry name" value="ArsR-like_HTH"/>
</dbReference>
<accession>A0A328B474</accession>
<dbReference type="GO" id="GO:0003700">
    <property type="term" value="F:DNA-binding transcription factor activity"/>
    <property type="evidence" value="ECO:0007669"/>
    <property type="project" value="InterPro"/>
</dbReference>
<gene>
    <name evidence="2" type="ORF">DLM85_24225</name>
</gene>
<evidence type="ECO:0000313" key="3">
    <source>
        <dbReference type="Proteomes" id="UP000248553"/>
    </source>
</evidence>
<dbReference type="PROSITE" id="PS50987">
    <property type="entry name" value="HTH_ARSR_2"/>
    <property type="match status" value="1"/>
</dbReference>
<proteinExistence type="predicted"/>
<comment type="caution">
    <text evidence="2">The sequence shown here is derived from an EMBL/GenBank/DDBJ whole genome shotgun (WGS) entry which is preliminary data.</text>
</comment>
<dbReference type="SUPFAM" id="SSF46785">
    <property type="entry name" value="Winged helix' DNA-binding domain"/>
    <property type="match status" value="1"/>
</dbReference>
<feature type="domain" description="HTH arsR-type" evidence="1">
    <location>
        <begin position="1"/>
        <end position="64"/>
    </location>
</feature>
<organism evidence="2 3">
    <name type="scientific">Hymenobacter edaphi</name>
    <dbReference type="NCBI Taxonomy" id="2211146"/>
    <lineage>
        <taxon>Bacteria</taxon>
        <taxon>Pseudomonadati</taxon>
        <taxon>Bacteroidota</taxon>
        <taxon>Cytophagia</taxon>
        <taxon>Cytophagales</taxon>
        <taxon>Hymenobacteraceae</taxon>
        <taxon>Hymenobacter</taxon>
    </lineage>
</organism>
<keyword evidence="3" id="KW-1185">Reference proteome</keyword>
<protein>
    <recommendedName>
        <fullName evidence="1">HTH arsR-type domain-containing protein</fullName>
    </recommendedName>
</protein>
<dbReference type="RefSeq" id="WP_111480797.1">
    <property type="nucleotide sequence ID" value="NZ_QHKM01000016.1"/>
</dbReference>
<evidence type="ECO:0000259" key="1">
    <source>
        <dbReference type="PROSITE" id="PS50987"/>
    </source>
</evidence>
<dbReference type="Pfam" id="PF01022">
    <property type="entry name" value="HTH_5"/>
    <property type="match status" value="1"/>
</dbReference>
<dbReference type="OrthoDB" id="9799175at2"/>
<dbReference type="PRINTS" id="PR00778">
    <property type="entry name" value="HTHARSR"/>
</dbReference>